<dbReference type="Pfam" id="PF00487">
    <property type="entry name" value="FA_desaturase"/>
    <property type="match status" value="1"/>
</dbReference>
<evidence type="ECO:0000259" key="2">
    <source>
        <dbReference type="Pfam" id="PF00487"/>
    </source>
</evidence>
<evidence type="ECO:0000313" key="4">
    <source>
        <dbReference type="Proteomes" id="UP000239872"/>
    </source>
</evidence>
<feature type="domain" description="Fatty acid desaturase" evidence="2">
    <location>
        <begin position="63"/>
        <end position="334"/>
    </location>
</feature>
<gene>
    <name evidence="3" type="ORF">CJD36_012260</name>
</gene>
<dbReference type="PANTHER" id="PTHR19353">
    <property type="entry name" value="FATTY ACID DESATURASE 2"/>
    <property type="match status" value="1"/>
</dbReference>
<feature type="transmembrane region" description="Helical" evidence="1">
    <location>
        <begin position="38"/>
        <end position="56"/>
    </location>
</feature>
<dbReference type="GO" id="GO:0016020">
    <property type="term" value="C:membrane"/>
    <property type="evidence" value="ECO:0007669"/>
    <property type="project" value="TreeGrafter"/>
</dbReference>
<dbReference type="GO" id="GO:0016717">
    <property type="term" value="F:oxidoreductase activity, acting on paired donors, with oxidation of a pair of donors resulting in the reduction of molecular oxygen to two molecules of water"/>
    <property type="evidence" value="ECO:0007669"/>
    <property type="project" value="TreeGrafter"/>
</dbReference>
<feature type="transmembrane region" description="Helical" evidence="1">
    <location>
        <begin position="62"/>
        <end position="86"/>
    </location>
</feature>
<dbReference type="RefSeq" id="WP_105039464.1">
    <property type="nucleotide sequence ID" value="NZ_PPSL01000003.1"/>
</dbReference>
<keyword evidence="1" id="KW-0812">Transmembrane</keyword>
<proteinExistence type="predicted"/>
<keyword evidence="4" id="KW-1185">Reference proteome</keyword>
<dbReference type="InterPro" id="IPR012171">
    <property type="entry name" value="Fatty_acid_desaturase"/>
</dbReference>
<name>A0A2S7SVU7_9BACT</name>
<reference evidence="3 4" key="1">
    <citation type="submission" date="2018-01" db="EMBL/GenBank/DDBJ databases">
        <title>A novel member of the phylum Bacteroidetes isolated from glacier ice.</title>
        <authorList>
            <person name="Liu Q."/>
            <person name="Xin Y.-H."/>
        </authorList>
    </citation>
    <scope>NUCLEOTIDE SEQUENCE [LARGE SCALE GENOMIC DNA]</scope>
    <source>
        <strain evidence="3 4">RB1R16</strain>
    </source>
</reference>
<feature type="transmembrane region" description="Helical" evidence="1">
    <location>
        <begin position="161"/>
        <end position="180"/>
    </location>
</feature>
<dbReference type="InterPro" id="IPR005804">
    <property type="entry name" value="FA_desaturase_dom"/>
</dbReference>
<sequence length="355" mass="40521">MSTPKFAHSSVSVHAELKKRVHDYFHNQDIKPTGSSNLYLKAIILVAGQILVYTHLVFFTPVAWMAILECMVLGLFTSGIGFNVMHDGAHGSFSKYKGVNRMAALSLDMLGASSVMWNNKHNIIHHTYTNIDGIDDDIEAKPFLRLAPTQKHYKLHKYQHIYFWVLYGFLYLFWVFFTDYKKYFSGMVGSVALKKLKKTDHLFFWGFKALHVATYVVLPIILCGFMPWLVGFLVYTFTSGVILSIVFQLAHTVEEASFPEAAQSTNKMEDEWAVHQLRTTANFATGNKIITWFVGGLNFQVEHHLFPKISHAHYPQISKIIKNTCIEMGVPYLEHPKMTTAIASHISHLKKMGQR</sequence>
<dbReference type="PIRSF" id="PIRSF015921">
    <property type="entry name" value="FA_sphinglp_des"/>
    <property type="match status" value="1"/>
</dbReference>
<dbReference type="EMBL" id="PPSL01000003">
    <property type="protein sequence ID" value="PQJ10737.1"/>
    <property type="molecule type" value="Genomic_DNA"/>
</dbReference>
<organism evidence="3 4">
    <name type="scientific">Flavipsychrobacter stenotrophus</name>
    <dbReference type="NCBI Taxonomy" id="2077091"/>
    <lineage>
        <taxon>Bacteria</taxon>
        <taxon>Pseudomonadati</taxon>
        <taxon>Bacteroidota</taxon>
        <taxon>Chitinophagia</taxon>
        <taxon>Chitinophagales</taxon>
        <taxon>Chitinophagaceae</taxon>
        <taxon>Flavipsychrobacter</taxon>
    </lineage>
</organism>
<comment type="caution">
    <text evidence="3">The sequence shown here is derived from an EMBL/GenBank/DDBJ whole genome shotgun (WGS) entry which is preliminary data.</text>
</comment>
<dbReference type="Proteomes" id="UP000239872">
    <property type="component" value="Unassembled WGS sequence"/>
</dbReference>
<accession>A0A2S7SVU7</accession>
<dbReference type="OrthoDB" id="104711at2"/>
<evidence type="ECO:0000313" key="3">
    <source>
        <dbReference type="EMBL" id="PQJ10737.1"/>
    </source>
</evidence>
<dbReference type="PANTHER" id="PTHR19353:SF19">
    <property type="entry name" value="DELTA(5) FATTY ACID DESATURASE C-RELATED"/>
    <property type="match status" value="1"/>
</dbReference>
<dbReference type="CDD" id="cd03506">
    <property type="entry name" value="Delta6-FADS-like"/>
    <property type="match status" value="1"/>
</dbReference>
<keyword evidence="1" id="KW-0472">Membrane</keyword>
<evidence type="ECO:0000256" key="1">
    <source>
        <dbReference type="SAM" id="Phobius"/>
    </source>
</evidence>
<dbReference type="GO" id="GO:0008610">
    <property type="term" value="P:lipid biosynthetic process"/>
    <property type="evidence" value="ECO:0007669"/>
    <property type="project" value="UniProtKB-ARBA"/>
</dbReference>
<protein>
    <submittedName>
        <fullName evidence="3">Acyl-CoA desaturase</fullName>
    </submittedName>
</protein>
<keyword evidence="1" id="KW-1133">Transmembrane helix</keyword>
<dbReference type="AlphaFoldDB" id="A0A2S7SVU7"/>